<comment type="caution">
    <text evidence="1">The sequence shown here is derived from an EMBL/GenBank/DDBJ whole genome shotgun (WGS) entry which is preliminary data.</text>
</comment>
<accession>A0A813IET2</accession>
<gene>
    <name evidence="1" type="ORF">PGLA2088_LOCUS7666</name>
</gene>
<proteinExistence type="predicted"/>
<reference evidence="1" key="1">
    <citation type="submission" date="2021-02" db="EMBL/GenBank/DDBJ databases">
        <authorList>
            <person name="Dougan E. K."/>
            <person name="Rhodes N."/>
            <person name="Thang M."/>
            <person name="Chan C."/>
        </authorList>
    </citation>
    <scope>NUCLEOTIDE SEQUENCE</scope>
</reference>
<dbReference type="EMBL" id="CAJNNW010008067">
    <property type="protein sequence ID" value="CAE8649706.1"/>
    <property type="molecule type" value="Genomic_DNA"/>
</dbReference>
<protein>
    <submittedName>
        <fullName evidence="1">Uncharacterized protein</fullName>
    </submittedName>
</protein>
<dbReference type="Proteomes" id="UP000626109">
    <property type="component" value="Unassembled WGS sequence"/>
</dbReference>
<evidence type="ECO:0000313" key="2">
    <source>
        <dbReference type="Proteomes" id="UP000626109"/>
    </source>
</evidence>
<organism evidence="1 2">
    <name type="scientific">Polarella glacialis</name>
    <name type="common">Dinoflagellate</name>
    <dbReference type="NCBI Taxonomy" id="89957"/>
    <lineage>
        <taxon>Eukaryota</taxon>
        <taxon>Sar</taxon>
        <taxon>Alveolata</taxon>
        <taxon>Dinophyceae</taxon>
        <taxon>Suessiales</taxon>
        <taxon>Suessiaceae</taxon>
        <taxon>Polarella</taxon>
    </lineage>
</organism>
<dbReference type="AlphaFoldDB" id="A0A813IET2"/>
<evidence type="ECO:0000313" key="1">
    <source>
        <dbReference type="EMBL" id="CAE8649706.1"/>
    </source>
</evidence>
<sequence length="95" mass="10951">MERGGEVQAIHARDLVRHDMEYRVRASLRGGIRELAVDRLVDAQRGRIATVGTYPSWDHLGTRKLSSRKVLLAEAWRSGTYIHWKECRALLTRSH</sequence>
<name>A0A813IET2_POLGL</name>